<keyword evidence="9" id="KW-0922">Interferon antiviral system evasion</keyword>
<keyword evidence="8" id="KW-0325">Glycoprotein</keyword>
<dbReference type="SMART" id="SM00255">
    <property type="entry name" value="TIR"/>
    <property type="match status" value="1"/>
</dbReference>
<dbReference type="PANTHER" id="PTHR11890:SF44">
    <property type="entry name" value="X-LINKED INTERLEUKIN-1 RECEPTOR ACCESSORY PROTEIN-LIKE 2"/>
    <property type="match status" value="1"/>
</dbReference>
<dbReference type="InterPro" id="IPR003599">
    <property type="entry name" value="Ig_sub"/>
</dbReference>
<dbReference type="SUPFAM" id="SSF52200">
    <property type="entry name" value="Toll/Interleukin receptor TIR domain"/>
    <property type="match status" value="1"/>
</dbReference>
<dbReference type="EnsemblMetazoa" id="XM_038194040.1">
    <property type="protein sequence ID" value="XP_038049968.1"/>
    <property type="gene ID" value="LOC119723420"/>
</dbReference>
<keyword evidence="18" id="KW-1185">Reference proteome</keyword>
<dbReference type="GO" id="GO:0007165">
    <property type="term" value="P:signal transduction"/>
    <property type="evidence" value="ECO:0007669"/>
    <property type="project" value="InterPro"/>
</dbReference>
<dbReference type="PROSITE" id="PS50104">
    <property type="entry name" value="TIR"/>
    <property type="match status" value="1"/>
</dbReference>
<dbReference type="SUPFAM" id="SSF48726">
    <property type="entry name" value="Immunoglobulin"/>
    <property type="match status" value="1"/>
</dbReference>
<evidence type="ECO:0000256" key="11">
    <source>
        <dbReference type="ARBA" id="ARBA00038761"/>
    </source>
</evidence>
<dbReference type="GeneID" id="119723420"/>
<evidence type="ECO:0000256" key="9">
    <source>
        <dbReference type="ARBA" id="ARBA00023258"/>
    </source>
</evidence>
<dbReference type="SMART" id="SM00409">
    <property type="entry name" value="IG"/>
    <property type="match status" value="2"/>
</dbReference>
<evidence type="ECO:0000256" key="1">
    <source>
        <dbReference type="ARBA" id="ARBA00009752"/>
    </source>
</evidence>
<evidence type="ECO:0000313" key="18">
    <source>
        <dbReference type="Proteomes" id="UP000887568"/>
    </source>
</evidence>
<dbReference type="OMA" id="VYLSYDW"/>
<keyword evidence="14" id="KW-1133">Transmembrane helix</keyword>
<evidence type="ECO:0000259" key="15">
    <source>
        <dbReference type="PROSITE" id="PS50104"/>
    </source>
</evidence>
<keyword evidence="6" id="KW-0520">NAD</keyword>
<keyword evidence="2" id="KW-0244">Early protein</keyword>
<dbReference type="Pfam" id="PF13676">
    <property type="entry name" value="TIR_2"/>
    <property type="match status" value="1"/>
</dbReference>
<dbReference type="InterPro" id="IPR007110">
    <property type="entry name" value="Ig-like_dom"/>
</dbReference>
<evidence type="ECO:0000256" key="10">
    <source>
        <dbReference type="ARBA" id="ARBA00023319"/>
    </source>
</evidence>
<dbReference type="AlphaFoldDB" id="A0A913ZDW0"/>
<evidence type="ECO:0000256" key="12">
    <source>
        <dbReference type="ARBA" id="ARBA00041012"/>
    </source>
</evidence>
<evidence type="ECO:0000256" key="2">
    <source>
        <dbReference type="ARBA" id="ARBA00022518"/>
    </source>
</evidence>
<dbReference type="Gene3D" id="2.60.40.10">
    <property type="entry name" value="Immunoglobulins"/>
    <property type="match status" value="1"/>
</dbReference>
<keyword evidence="9" id="KW-0899">Viral immunoevasion</keyword>
<evidence type="ECO:0000256" key="6">
    <source>
        <dbReference type="ARBA" id="ARBA00023027"/>
    </source>
</evidence>
<evidence type="ECO:0000256" key="4">
    <source>
        <dbReference type="ARBA" id="ARBA00022801"/>
    </source>
</evidence>
<dbReference type="PANTHER" id="PTHR11890">
    <property type="entry name" value="INTERLEUKIN-1 RECEPTOR FAMILY MEMBER"/>
    <property type="match status" value="1"/>
</dbReference>
<evidence type="ECO:0000256" key="7">
    <source>
        <dbReference type="ARBA" id="ARBA00023157"/>
    </source>
</evidence>
<keyword evidence="7" id="KW-1015">Disulfide bond</keyword>
<dbReference type="Gene3D" id="3.40.50.10140">
    <property type="entry name" value="Toll/interleukin-1 receptor homology (TIR) domain"/>
    <property type="match status" value="1"/>
</dbReference>
<dbReference type="InterPro" id="IPR013783">
    <property type="entry name" value="Ig-like_fold"/>
</dbReference>
<keyword evidence="10" id="KW-0393">Immunoglobulin domain</keyword>
<keyword evidence="14" id="KW-0472">Membrane</keyword>
<dbReference type="OrthoDB" id="1421090at2759"/>
<name>A0A913ZDW0_PATMI</name>
<evidence type="ECO:0000256" key="14">
    <source>
        <dbReference type="SAM" id="Phobius"/>
    </source>
</evidence>
<dbReference type="InterPro" id="IPR013098">
    <property type="entry name" value="Ig_I-set"/>
</dbReference>
<dbReference type="CDD" id="cd00096">
    <property type="entry name" value="Ig"/>
    <property type="match status" value="1"/>
</dbReference>
<sequence>MIDNAHLDPHTMAASKIRHLLSLTALVTAFVTVFVTSPVRGSAVCQLHNQRDNGNLGFEESDLKQLGYRHKYTELLCGARNFCNIQWTKGGQSLNLSKNVELRDRNQTLVFKSLDEADRGVYTCMASDGKTTITRRVTLIVIESSTSQKPVDLQHQSCSNATANIGGSVTFYCEFLVPKQDCGNSHGSWTMVNKSAPIDDLRYGYVDLYKMTGGTTFNETEYPLEKMAENGAKCQYTDCDSLFGFMLETNNISQDAFGTYRLTVYSSCTDKTEKFLELSYEPPTLLPRVQPKDWHEHLTIPLACVVGVAIIVLVTSYRFRTDFKLRWKDFAGKRDESKDYDVYLSYDWNSETDRSFAISLVKRLEERGYKVSWEMDCLPGGDTDEDILEILKTSSRCVIIFSPDYLASHRNLDVVYTMDNVRNYKREIIPIIYRDISSAMAGEDQGALVKQILSMPCLHYDRLQQSQPLSKAQKIIKSVIGSPYSEKSLNKEMLLRLPPPARTPPPSSAASDLNLVSSEVPQHISSRESVSQYQPSSELPASNGLTTGLLSFPESPRNADLPTILASSNIYPDISRLSSVELSVF</sequence>
<feature type="transmembrane region" description="Helical" evidence="14">
    <location>
        <begin position="298"/>
        <end position="319"/>
    </location>
</feature>
<feature type="domain" description="TIR" evidence="15">
    <location>
        <begin position="338"/>
        <end position="480"/>
    </location>
</feature>
<dbReference type="GO" id="GO:0016787">
    <property type="term" value="F:hydrolase activity"/>
    <property type="evidence" value="ECO:0007669"/>
    <property type="project" value="UniProtKB-KW"/>
</dbReference>
<keyword evidence="3" id="KW-1090">Inhibition of host innate immune response by virus</keyword>
<organism evidence="17 18">
    <name type="scientific">Patiria miniata</name>
    <name type="common">Bat star</name>
    <name type="synonym">Asterina miniata</name>
    <dbReference type="NCBI Taxonomy" id="46514"/>
    <lineage>
        <taxon>Eukaryota</taxon>
        <taxon>Metazoa</taxon>
        <taxon>Echinodermata</taxon>
        <taxon>Eleutherozoa</taxon>
        <taxon>Asterozoa</taxon>
        <taxon>Asteroidea</taxon>
        <taxon>Valvatacea</taxon>
        <taxon>Valvatida</taxon>
        <taxon>Asterinidae</taxon>
        <taxon>Patiria</taxon>
    </lineage>
</organism>
<comment type="similarity">
    <text evidence="1">Belongs to the interleukin-1 receptor family.</text>
</comment>
<evidence type="ECO:0000256" key="13">
    <source>
        <dbReference type="ARBA" id="ARBA00045444"/>
    </source>
</evidence>
<dbReference type="InterPro" id="IPR035897">
    <property type="entry name" value="Toll_tir_struct_dom_sf"/>
</dbReference>
<evidence type="ECO:0000256" key="5">
    <source>
        <dbReference type="ARBA" id="ARBA00022830"/>
    </source>
</evidence>
<dbReference type="PRINTS" id="PR01537">
    <property type="entry name" value="INTRLKN1R1F"/>
</dbReference>
<keyword evidence="9" id="KW-0945">Host-virus interaction</keyword>
<keyword evidence="14" id="KW-0812">Transmembrane</keyword>
<evidence type="ECO:0000259" key="16">
    <source>
        <dbReference type="PROSITE" id="PS50835"/>
    </source>
</evidence>
<dbReference type="Pfam" id="PF07679">
    <property type="entry name" value="I-set"/>
    <property type="match status" value="1"/>
</dbReference>
<dbReference type="Proteomes" id="UP000887568">
    <property type="component" value="Unplaced"/>
</dbReference>
<dbReference type="InterPro" id="IPR036179">
    <property type="entry name" value="Ig-like_dom_sf"/>
</dbReference>
<dbReference type="InterPro" id="IPR000157">
    <property type="entry name" value="TIR_dom"/>
</dbReference>
<accession>A0A913ZDW0</accession>
<comment type="subunit">
    <text evidence="11">Interacts with host IFNA1.</text>
</comment>
<dbReference type="GO" id="GO:0039502">
    <property type="term" value="P:symbiont-mediated suppression of host type I interferon-mediated signaling pathway"/>
    <property type="evidence" value="ECO:0007669"/>
    <property type="project" value="UniProtKB-KW"/>
</dbReference>
<keyword evidence="5" id="KW-1114">Inhibition of host interferon signaling pathway by virus</keyword>
<feature type="domain" description="Ig-like" evidence="16">
    <location>
        <begin position="84"/>
        <end position="138"/>
    </location>
</feature>
<dbReference type="PROSITE" id="PS50835">
    <property type="entry name" value="IG_LIKE"/>
    <property type="match status" value="1"/>
</dbReference>
<reference evidence="17" key="1">
    <citation type="submission" date="2022-11" db="UniProtKB">
        <authorList>
            <consortium name="EnsemblMetazoa"/>
        </authorList>
    </citation>
    <scope>IDENTIFICATION</scope>
</reference>
<dbReference type="RefSeq" id="XP_038049968.1">
    <property type="nucleotide sequence ID" value="XM_038194040.1"/>
</dbReference>
<comment type="function">
    <text evidence="13">Counteracts the antiviral effects of host IFN-alpha/beta and key IFN-inducible proteins involved in viral RNA degradation suxh as host OAS1. Acts as a soluble IFN-alpha receptor and thus inhibits the interaction between host IFN-alpha and its receptor.</text>
</comment>
<keyword evidence="4" id="KW-0378">Hydrolase</keyword>
<proteinExistence type="inferred from homology"/>
<dbReference type="InterPro" id="IPR015621">
    <property type="entry name" value="IL-1_rcpt_fam"/>
</dbReference>
<evidence type="ECO:0000313" key="17">
    <source>
        <dbReference type="EnsemblMetazoa" id="XP_038049968.1"/>
    </source>
</evidence>
<evidence type="ECO:0000256" key="3">
    <source>
        <dbReference type="ARBA" id="ARBA00022632"/>
    </source>
</evidence>
<evidence type="ECO:0000256" key="8">
    <source>
        <dbReference type="ARBA" id="ARBA00023180"/>
    </source>
</evidence>
<protein>
    <recommendedName>
        <fullName evidence="12">Soluble interferon alpha/beta receptor OPG204</fullName>
    </recommendedName>
</protein>